<evidence type="ECO:0000313" key="2">
    <source>
        <dbReference type="EMBL" id="CAG8783067.1"/>
    </source>
</evidence>
<protein>
    <submittedName>
        <fullName evidence="2">3103_t:CDS:1</fullName>
    </submittedName>
</protein>
<dbReference type="AlphaFoldDB" id="A0A9N9NXP2"/>
<organism evidence="2 3">
    <name type="scientific">Racocetra fulgida</name>
    <dbReference type="NCBI Taxonomy" id="60492"/>
    <lineage>
        <taxon>Eukaryota</taxon>
        <taxon>Fungi</taxon>
        <taxon>Fungi incertae sedis</taxon>
        <taxon>Mucoromycota</taxon>
        <taxon>Glomeromycotina</taxon>
        <taxon>Glomeromycetes</taxon>
        <taxon>Diversisporales</taxon>
        <taxon>Gigasporaceae</taxon>
        <taxon>Racocetra</taxon>
    </lineage>
</organism>
<feature type="non-terminal residue" evidence="2">
    <location>
        <position position="1"/>
    </location>
</feature>
<feature type="compositionally biased region" description="Basic and acidic residues" evidence="1">
    <location>
        <begin position="13"/>
        <end position="22"/>
    </location>
</feature>
<dbReference type="OrthoDB" id="10460851at2759"/>
<dbReference type="Proteomes" id="UP000789396">
    <property type="component" value="Unassembled WGS sequence"/>
</dbReference>
<dbReference type="EMBL" id="CAJVPZ010054390">
    <property type="protein sequence ID" value="CAG8783067.1"/>
    <property type="molecule type" value="Genomic_DNA"/>
</dbReference>
<sequence length="74" mass="7867">DVSIPVEFSTENGAKDKEEELKNSTSSIVEKSAVIDDLPSYELASTDATPAYSVSDPSKQHSDPSAVASTISRH</sequence>
<feature type="region of interest" description="Disordered" evidence="1">
    <location>
        <begin position="1"/>
        <end position="26"/>
    </location>
</feature>
<accession>A0A9N9NXP2</accession>
<comment type="caution">
    <text evidence="2">The sequence shown here is derived from an EMBL/GenBank/DDBJ whole genome shotgun (WGS) entry which is preliminary data.</text>
</comment>
<feature type="region of interest" description="Disordered" evidence="1">
    <location>
        <begin position="49"/>
        <end position="74"/>
    </location>
</feature>
<feature type="non-terminal residue" evidence="2">
    <location>
        <position position="74"/>
    </location>
</feature>
<evidence type="ECO:0000256" key="1">
    <source>
        <dbReference type="SAM" id="MobiDB-lite"/>
    </source>
</evidence>
<gene>
    <name evidence="2" type="ORF">RFULGI_LOCUS15999</name>
</gene>
<keyword evidence="3" id="KW-1185">Reference proteome</keyword>
<proteinExistence type="predicted"/>
<reference evidence="2" key="1">
    <citation type="submission" date="2021-06" db="EMBL/GenBank/DDBJ databases">
        <authorList>
            <person name="Kallberg Y."/>
            <person name="Tangrot J."/>
            <person name="Rosling A."/>
        </authorList>
    </citation>
    <scope>NUCLEOTIDE SEQUENCE</scope>
    <source>
        <strain evidence="2">IN212</strain>
    </source>
</reference>
<name>A0A9N9NXP2_9GLOM</name>
<evidence type="ECO:0000313" key="3">
    <source>
        <dbReference type="Proteomes" id="UP000789396"/>
    </source>
</evidence>